<reference evidence="4" key="1">
    <citation type="submission" date="2019-04" db="EMBL/GenBank/DDBJ databases">
        <title>Friends and foes A comparative genomics studyof 23 Aspergillus species from section Flavi.</title>
        <authorList>
            <consortium name="DOE Joint Genome Institute"/>
            <person name="Kjaerbolling I."/>
            <person name="Vesth T."/>
            <person name="Frisvad J.C."/>
            <person name="Nybo J.L."/>
            <person name="Theobald S."/>
            <person name="Kildgaard S."/>
            <person name="Isbrandt T."/>
            <person name="Kuo A."/>
            <person name="Sato A."/>
            <person name="Lyhne E.K."/>
            <person name="Kogle M.E."/>
            <person name="Wiebenga A."/>
            <person name="Kun R.S."/>
            <person name="Lubbers R.J."/>
            <person name="Makela M.R."/>
            <person name="Barry K."/>
            <person name="Chovatia M."/>
            <person name="Clum A."/>
            <person name="Daum C."/>
            <person name="Haridas S."/>
            <person name="He G."/>
            <person name="LaButti K."/>
            <person name="Lipzen A."/>
            <person name="Mondo S."/>
            <person name="Riley R."/>
            <person name="Salamov A."/>
            <person name="Simmons B.A."/>
            <person name="Magnuson J.K."/>
            <person name="Henrissat B."/>
            <person name="Mortensen U.H."/>
            <person name="Larsen T.O."/>
            <person name="Devries R.P."/>
            <person name="Grigoriev I.V."/>
            <person name="Machida M."/>
            <person name="Baker S.E."/>
            <person name="Andersen M.R."/>
        </authorList>
    </citation>
    <scope>NUCLEOTIDE SEQUENCE [LARGE SCALE GENOMIC DNA]</scope>
    <source>
        <strain evidence="4">CBS 553.77</strain>
    </source>
</reference>
<evidence type="ECO:0000256" key="1">
    <source>
        <dbReference type="SAM" id="MobiDB-lite"/>
    </source>
</evidence>
<proteinExistence type="predicted"/>
<keyword evidence="2" id="KW-0472">Membrane</keyword>
<feature type="transmembrane region" description="Helical" evidence="2">
    <location>
        <begin position="63"/>
        <end position="81"/>
    </location>
</feature>
<feature type="region of interest" description="Disordered" evidence="1">
    <location>
        <begin position="88"/>
        <end position="107"/>
    </location>
</feature>
<keyword evidence="4" id="KW-1185">Reference proteome</keyword>
<keyword evidence="2" id="KW-1133">Transmembrane helix</keyword>
<evidence type="ECO:0000313" key="3">
    <source>
        <dbReference type="EMBL" id="KAE8350073.1"/>
    </source>
</evidence>
<organism evidence="3 4">
    <name type="scientific">Aspergillus coremiiformis</name>
    <dbReference type="NCBI Taxonomy" id="138285"/>
    <lineage>
        <taxon>Eukaryota</taxon>
        <taxon>Fungi</taxon>
        <taxon>Dikarya</taxon>
        <taxon>Ascomycota</taxon>
        <taxon>Pezizomycotina</taxon>
        <taxon>Eurotiomycetes</taxon>
        <taxon>Eurotiomycetidae</taxon>
        <taxon>Eurotiales</taxon>
        <taxon>Aspergillaceae</taxon>
        <taxon>Aspergillus</taxon>
        <taxon>Aspergillus subgen. Circumdati</taxon>
    </lineage>
</organism>
<keyword evidence="2" id="KW-0812">Transmembrane</keyword>
<evidence type="ECO:0000313" key="4">
    <source>
        <dbReference type="Proteomes" id="UP000327118"/>
    </source>
</evidence>
<gene>
    <name evidence="3" type="ORF">BDV28DRAFT_139844</name>
</gene>
<evidence type="ECO:0000256" key="2">
    <source>
        <dbReference type="SAM" id="Phobius"/>
    </source>
</evidence>
<name>A0A5N6YYQ8_9EURO</name>
<protein>
    <submittedName>
        <fullName evidence="3">Uncharacterized protein</fullName>
    </submittedName>
</protein>
<dbReference type="EMBL" id="ML739250">
    <property type="protein sequence ID" value="KAE8350073.1"/>
    <property type="molecule type" value="Genomic_DNA"/>
</dbReference>
<accession>A0A5N6YYQ8</accession>
<dbReference type="Proteomes" id="UP000327118">
    <property type="component" value="Unassembled WGS sequence"/>
</dbReference>
<dbReference type="AlphaFoldDB" id="A0A5N6YYQ8"/>
<sequence>MPRPLLEDSHGLQKLSSGAWEGKSRGKSTPGLAGESTHCELIQQEFSTKDSTSYQLKIDTIDISLFGFLLYFFFLRCYTYCERHLDTKSDPTSANSRPPHTRESRSQVGHFLKHNHIYDLHLRVMCNTSTVPCRFKPLILWQTSTTWQHSLCMD</sequence>